<dbReference type="EMBL" id="MN740126">
    <property type="protein sequence ID" value="QHT88901.1"/>
    <property type="molecule type" value="Genomic_DNA"/>
</dbReference>
<sequence length="391" mass="45735">MTRTKKHTNIKQKRKTMKQKNNILILPNNTPANIDEISFNINKEISNQKAESLVESYSPTINKELVLLQSVKREQVFNCNNEEAFLLKAPLQIGIPGYIYGNNCYPYNSQEAQKYLLKGLRANKHVNPDKIIPPIQALGNCWFNTMFVTLFVSDKGRKFFHFFRQLMIEGKQKNQKQIPERLKDGFALLNYAIDACLSGTKYAYIMNTNVIIKQIFDAIPDEYKSRFTYIKDIDEAGNPVRYYLSLINYLNNKDLQVLFLTTCDEKWQSKIIQQVNADKTTHLPHIIILEFFDDDNATTNKATSFYLNGAKYVLDSCVIRDTNKQHFSSLLTCEKKEMAYDGMSFHRLVYMDWKQNINSDFKWQFKGSEDNGRKLTWNFTKGYQMLVYYRS</sequence>
<accession>A0A6C0I7D0</accession>
<proteinExistence type="predicted"/>
<reference evidence="1" key="1">
    <citation type="journal article" date="2020" name="Nature">
        <title>Giant virus diversity and host interactions through global metagenomics.</title>
        <authorList>
            <person name="Schulz F."/>
            <person name="Roux S."/>
            <person name="Paez-Espino D."/>
            <person name="Jungbluth S."/>
            <person name="Walsh D.A."/>
            <person name="Denef V.J."/>
            <person name="McMahon K.D."/>
            <person name="Konstantinidis K.T."/>
            <person name="Eloe-Fadrosh E.A."/>
            <person name="Kyrpides N.C."/>
            <person name="Woyke T."/>
        </authorList>
    </citation>
    <scope>NUCLEOTIDE SEQUENCE</scope>
    <source>
        <strain evidence="1">GVMAG-M-3300023184-51</strain>
    </source>
</reference>
<organism evidence="1">
    <name type="scientific">viral metagenome</name>
    <dbReference type="NCBI Taxonomy" id="1070528"/>
    <lineage>
        <taxon>unclassified sequences</taxon>
        <taxon>metagenomes</taxon>
        <taxon>organismal metagenomes</taxon>
    </lineage>
</organism>
<name>A0A6C0I7D0_9ZZZZ</name>
<evidence type="ECO:0000313" key="1">
    <source>
        <dbReference type="EMBL" id="QHT88901.1"/>
    </source>
</evidence>
<protein>
    <submittedName>
        <fullName evidence="1">Uncharacterized protein</fullName>
    </submittedName>
</protein>
<dbReference type="AlphaFoldDB" id="A0A6C0I7D0"/>